<comment type="cofactor">
    <cofactor evidence="4">
        <name>Mg(2+)</name>
        <dbReference type="ChEBI" id="CHEBI:18420"/>
    </cofactor>
    <text evidence="4">Binds 1 Mg(2+) ion per subunit.</text>
</comment>
<evidence type="ECO:0000256" key="1">
    <source>
        <dbReference type="ARBA" id="ARBA00011738"/>
    </source>
</evidence>
<evidence type="ECO:0000313" key="7">
    <source>
        <dbReference type="Proteomes" id="UP001166293"/>
    </source>
</evidence>
<keyword evidence="4" id="KW-0414">Isoprene biosynthesis</keyword>
<feature type="domain" description="Transketolase-like pyrimidine-binding" evidence="5">
    <location>
        <begin position="320"/>
        <end position="485"/>
    </location>
</feature>
<feature type="binding site" evidence="4">
    <location>
        <position position="289"/>
    </location>
    <ligand>
        <name>thiamine diphosphate</name>
        <dbReference type="ChEBI" id="CHEBI:58937"/>
    </ligand>
</feature>
<name>A0ABS6N5T5_9RHOB</name>
<evidence type="ECO:0000256" key="4">
    <source>
        <dbReference type="HAMAP-Rule" id="MF_00315"/>
    </source>
</evidence>
<feature type="binding site" evidence="4">
    <location>
        <position position="150"/>
    </location>
    <ligand>
        <name>Mg(2+)</name>
        <dbReference type="ChEBI" id="CHEBI:18420"/>
    </ligand>
</feature>
<keyword evidence="3 4" id="KW-0786">Thiamine pyrophosphate</keyword>
<dbReference type="Pfam" id="PF13292">
    <property type="entry name" value="DXP_synthase_N"/>
    <property type="match status" value="1"/>
</dbReference>
<feature type="binding site" evidence="4">
    <location>
        <position position="78"/>
    </location>
    <ligand>
        <name>thiamine diphosphate</name>
        <dbReference type="ChEBI" id="CHEBI:58937"/>
    </ligand>
</feature>
<feature type="binding site" evidence="4">
    <location>
        <position position="179"/>
    </location>
    <ligand>
        <name>Mg(2+)</name>
        <dbReference type="ChEBI" id="CHEBI:18420"/>
    </ligand>
</feature>
<keyword evidence="4" id="KW-0784">Thiamine biosynthesis</keyword>
<dbReference type="HAMAP" id="MF_00315">
    <property type="entry name" value="DXP_synth"/>
    <property type="match status" value="1"/>
</dbReference>
<dbReference type="NCBIfam" id="TIGR00204">
    <property type="entry name" value="dxs"/>
    <property type="match status" value="1"/>
</dbReference>
<evidence type="ECO:0000256" key="3">
    <source>
        <dbReference type="ARBA" id="ARBA00023052"/>
    </source>
</evidence>
<feature type="binding site" evidence="4">
    <location>
        <begin position="151"/>
        <end position="152"/>
    </location>
    <ligand>
        <name>thiamine diphosphate</name>
        <dbReference type="ChEBI" id="CHEBI:58937"/>
    </ligand>
</feature>
<comment type="pathway">
    <text evidence="4">Metabolic intermediate biosynthesis; 1-deoxy-D-xylulose 5-phosphate biosynthesis; 1-deoxy-D-xylulose 5-phosphate from D-glyceraldehyde 3-phosphate and pyruvate: step 1/1.</text>
</comment>
<dbReference type="NCBIfam" id="NF003933">
    <property type="entry name" value="PRK05444.2-2"/>
    <property type="match status" value="1"/>
</dbReference>
<gene>
    <name evidence="4 6" type="primary">dxs</name>
    <name evidence="6" type="ORF">KUH32_06310</name>
</gene>
<dbReference type="EMBL" id="JAHRWL010000001">
    <property type="protein sequence ID" value="MBV2359378.1"/>
    <property type="molecule type" value="Genomic_DNA"/>
</dbReference>
<dbReference type="PANTHER" id="PTHR43322:SF5">
    <property type="entry name" value="1-DEOXY-D-XYLULOSE-5-PHOSPHATE SYNTHASE, CHLOROPLASTIC"/>
    <property type="match status" value="1"/>
</dbReference>
<dbReference type="Proteomes" id="UP001166293">
    <property type="component" value="Unassembled WGS sequence"/>
</dbReference>
<evidence type="ECO:0000313" key="6">
    <source>
        <dbReference type="EMBL" id="MBV2359378.1"/>
    </source>
</evidence>
<dbReference type="PANTHER" id="PTHR43322">
    <property type="entry name" value="1-D-DEOXYXYLULOSE 5-PHOSPHATE SYNTHASE-RELATED"/>
    <property type="match status" value="1"/>
</dbReference>
<dbReference type="InterPro" id="IPR033248">
    <property type="entry name" value="Transketolase_C"/>
</dbReference>
<dbReference type="InterPro" id="IPR000399">
    <property type="entry name" value="TPP-bd_CS"/>
</dbReference>
<dbReference type="GO" id="GO:0008661">
    <property type="term" value="F:1-deoxy-D-xylulose-5-phosphate synthase activity"/>
    <property type="evidence" value="ECO:0007669"/>
    <property type="project" value="UniProtKB-EC"/>
</dbReference>
<keyword evidence="4" id="KW-0460">Magnesium</keyword>
<dbReference type="CDD" id="cd02007">
    <property type="entry name" value="TPP_DXS"/>
    <property type="match status" value="1"/>
</dbReference>
<dbReference type="Pfam" id="PF02780">
    <property type="entry name" value="Transketolase_C"/>
    <property type="match status" value="1"/>
</dbReference>
<comment type="cofactor">
    <cofactor evidence="4">
        <name>thiamine diphosphate</name>
        <dbReference type="ChEBI" id="CHEBI:58937"/>
    </cofactor>
    <text evidence="4">Binds 1 thiamine pyrophosphate per subunit.</text>
</comment>
<protein>
    <recommendedName>
        <fullName evidence="4">1-deoxy-D-xylulose-5-phosphate synthase</fullName>
        <ecNumber evidence="4">2.2.1.7</ecNumber>
    </recommendedName>
    <alternativeName>
        <fullName evidence="4">1-deoxyxylulose-5-phosphate synthase</fullName>
        <shortName evidence="4">DXP synthase</shortName>
        <shortName evidence="4">DXPS</shortName>
    </alternativeName>
</protein>
<evidence type="ECO:0000259" key="5">
    <source>
        <dbReference type="SMART" id="SM00861"/>
    </source>
</evidence>
<dbReference type="PROSITE" id="PS00187">
    <property type="entry name" value="TPP_ENZYMES"/>
    <property type="match status" value="1"/>
</dbReference>
<keyword evidence="7" id="KW-1185">Reference proteome</keyword>
<organism evidence="6 7">
    <name type="scientific">Thalassococcus arenae</name>
    <dbReference type="NCBI Taxonomy" id="2851652"/>
    <lineage>
        <taxon>Bacteria</taxon>
        <taxon>Pseudomonadati</taxon>
        <taxon>Pseudomonadota</taxon>
        <taxon>Alphaproteobacteria</taxon>
        <taxon>Rhodobacterales</taxon>
        <taxon>Roseobacteraceae</taxon>
        <taxon>Thalassococcus</taxon>
    </lineage>
</organism>
<sequence length="641" mass="67728">MTRPETPHLDRVAGPADLRRMDDRTLAHVADDLRAEVISAVSETGGHLGSSLGVVELSVAIHAVFNTPVDKLIWDVGHQCYPHKILTGRRDRIRTLRQKDGLSGFTKRSESQFDPFGAAHSSTSISAALGFTVGRDMGRPTGDAIAVIGDGSISAGMAYEALNNAGHEGRRLFVILNDNEMSIAPPVGAMSSYLSRLYANEPLARMKSLAEGFEASLPYPMREGAKRARQLVTGAMQGSGTLFEELGFDYVGPIDGHDLDQLLPVLRAARARATGPVLIHVCTVKGKGFAAAEGSADRGHGVSKFDPVTGQQAKSKPNAPSYTSVFGEALTAEAARDSDIVAVTAAMPSGTGVNIMAKRFPARVFDVGIAEQHGVTFSAGMAASGLKPFCAIYSTFLQRGYDQVVHDVALQGLPVRFAIDRAGLVGADGATHAGAFDVAYLANLPGFTVMAAADEAELVHMVATAAAHDAGPIAFRYPRGSGTGVALPERGTVLEIGKGRVLREGSDVALLSFGAHLPEVNAAADLLEGDSLSVTVADARFAKPLDMDLIRRLSRNHKALITVEQGAQGGFGAMVLHALAAEGLLDRGLCIRTLTLPDRFIEQASPDEMYADAGLTRFDIADHVRRAMRIPGKIVSLPGRA</sequence>
<proteinExistence type="inferred from homology"/>
<dbReference type="PROSITE" id="PS00802">
    <property type="entry name" value="TRANSKETOLASE_2"/>
    <property type="match status" value="1"/>
</dbReference>
<comment type="function">
    <text evidence="4">Catalyzes the acyloin condensation reaction between C atoms 2 and 3 of pyruvate and glyceraldehyde 3-phosphate to yield 1-deoxy-D-xylulose-5-phosphate (DXP).</text>
</comment>
<accession>A0ABS6N5T5</accession>
<comment type="similarity">
    <text evidence="4">Belongs to the transketolase family. DXPS subfamily.</text>
</comment>
<feature type="binding site" evidence="4">
    <location>
        <begin position="119"/>
        <end position="121"/>
    </location>
    <ligand>
        <name>thiamine diphosphate</name>
        <dbReference type="ChEBI" id="CHEBI:58937"/>
    </ligand>
</feature>
<dbReference type="Pfam" id="PF02779">
    <property type="entry name" value="Transket_pyr"/>
    <property type="match status" value="1"/>
</dbReference>
<comment type="subunit">
    <text evidence="1 4">Homodimer.</text>
</comment>
<dbReference type="InterPro" id="IPR005475">
    <property type="entry name" value="Transketolase-like_Pyr-bd"/>
</dbReference>
<evidence type="ECO:0000256" key="2">
    <source>
        <dbReference type="ARBA" id="ARBA00022679"/>
    </source>
</evidence>
<dbReference type="InterPro" id="IPR020826">
    <property type="entry name" value="Transketolase_BS"/>
</dbReference>
<feature type="binding site" evidence="4">
    <location>
        <position position="371"/>
    </location>
    <ligand>
        <name>thiamine diphosphate</name>
        <dbReference type="ChEBI" id="CHEBI:58937"/>
    </ligand>
</feature>
<dbReference type="EC" id="2.2.1.7" evidence="4"/>
<dbReference type="InterPro" id="IPR005477">
    <property type="entry name" value="Dxylulose-5-P_synthase"/>
</dbReference>
<keyword evidence="2 4" id="KW-0808">Transferase</keyword>
<keyword evidence="4" id="KW-0479">Metal-binding</keyword>
<dbReference type="PROSITE" id="PS00801">
    <property type="entry name" value="TRANSKETOLASE_1"/>
    <property type="match status" value="1"/>
</dbReference>
<comment type="catalytic activity">
    <reaction evidence="4">
        <text>D-glyceraldehyde 3-phosphate + pyruvate + H(+) = 1-deoxy-D-xylulose 5-phosphate + CO2</text>
        <dbReference type="Rhea" id="RHEA:12605"/>
        <dbReference type="ChEBI" id="CHEBI:15361"/>
        <dbReference type="ChEBI" id="CHEBI:15378"/>
        <dbReference type="ChEBI" id="CHEBI:16526"/>
        <dbReference type="ChEBI" id="CHEBI:57792"/>
        <dbReference type="ChEBI" id="CHEBI:59776"/>
        <dbReference type="EC" id="2.2.1.7"/>
    </reaction>
</comment>
<dbReference type="RefSeq" id="WP_217777193.1">
    <property type="nucleotide sequence ID" value="NZ_JAHRWL010000001.1"/>
</dbReference>
<comment type="caution">
    <text evidence="6">The sequence shown here is derived from an EMBL/GenBank/DDBJ whole genome shotgun (WGS) entry which is preliminary data.</text>
</comment>
<reference evidence="6" key="1">
    <citation type="submission" date="2021-06" db="EMBL/GenBank/DDBJ databases">
        <title>Thalassococcus sp. CAU 1522 isolated from sea sand, Republic of Korea.</title>
        <authorList>
            <person name="Kim W."/>
        </authorList>
    </citation>
    <scope>NUCLEOTIDE SEQUENCE</scope>
    <source>
        <strain evidence="6">CAU 1522</strain>
    </source>
</reference>
<dbReference type="InterPro" id="IPR049557">
    <property type="entry name" value="Transketolase_CS"/>
</dbReference>
<dbReference type="CDD" id="cd07033">
    <property type="entry name" value="TPP_PYR_DXS_TK_like"/>
    <property type="match status" value="1"/>
</dbReference>
<feature type="binding site" evidence="4">
    <location>
        <position position="179"/>
    </location>
    <ligand>
        <name>thiamine diphosphate</name>
        <dbReference type="ChEBI" id="CHEBI:58937"/>
    </ligand>
</feature>
<dbReference type="SMART" id="SM00861">
    <property type="entry name" value="Transket_pyr"/>
    <property type="match status" value="1"/>
</dbReference>